<dbReference type="SUPFAM" id="SSF50370">
    <property type="entry name" value="Ricin B-like lectins"/>
    <property type="match status" value="1"/>
</dbReference>
<reference evidence="1 2" key="1">
    <citation type="journal article" date="2011" name="Genome Res.">
        <title>Phylogeny-wide analysis of social amoeba genomes highlights ancient origins for complex intercellular communication.</title>
        <authorList>
            <person name="Heidel A.J."/>
            <person name="Lawal H.M."/>
            <person name="Felder M."/>
            <person name="Schilde C."/>
            <person name="Helps N.R."/>
            <person name="Tunggal B."/>
            <person name="Rivero F."/>
            <person name="John U."/>
            <person name="Schleicher M."/>
            <person name="Eichinger L."/>
            <person name="Platzer M."/>
            <person name="Noegel A.A."/>
            <person name="Schaap P."/>
            <person name="Gloeckner G."/>
        </authorList>
    </citation>
    <scope>NUCLEOTIDE SEQUENCE [LARGE SCALE GENOMIC DNA]</scope>
    <source>
        <strain evidence="2">ATCC 26659 / Pp 5 / PN500</strain>
    </source>
</reference>
<evidence type="ECO:0000313" key="2">
    <source>
        <dbReference type="Proteomes" id="UP000001396"/>
    </source>
</evidence>
<evidence type="ECO:0000313" key="1">
    <source>
        <dbReference type="EMBL" id="EFA79018.1"/>
    </source>
</evidence>
<dbReference type="Proteomes" id="UP000001396">
    <property type="component" value="Unassembled WGS sequence"/>
</dbReference>
<sequence>MNKKIVGNEPGLVGYWPFDNNFKDMSSNVNDARASRAIYFTPFTLSLNFGWSFGGYSFIAFQVPWSVIMNPTTSTDTEKVLVYRFKFTQSNGDRFYYTTDSSFTSSGWVNDGIAFKVYPPNSVIPSTKPVYRYSRTQIPSLGSGLVYGYSIIPNLPGWINEGIVWKTTSDSTPSFLSYQDLEYKMIQNVGSQKCLTSPTTFASSVTLSTCDQSNLQQFWYLKYDSFGPHLYNPQTMMYMDRQATTLIGITYFPQNNFYILNQLTNGQYTIQEYITSLCLQLNTVSNIVEFKTCDSSNQNQIWKYPSSVLVESSKSIPLFPGACLDSLGLKCPTTLPEGRSLKTSSSSLTINSQGNGYLSLKSGGSEVYSLGVTSSTGPYSITIQSDGNVVLKGNTGTYAAIGCWNLGGQYLNLLDNNLYGLQYGMIVQNNQNKMIWSKLGYSTSFRIALIPGSFIDHLDTPTNYLGVNQFITNGRDYLIVKKTPSGDRYGVYLYGGNPNSGSTVLWKYDEISITEFKEDLRMYVRYGTGCICFVDSSTGTSVCYPTRILNSPNIQSSRYLQLPAPGSDQPTDWAIVYRTATGSMTYGYFGNSKAFNNYATQPNYEYQYESRFLSMQIENEEYSVKNLFSNQIIQQSPPNVIFCQSESLWRFGVFQIIYDRLIDGVQFCTTNNNLVYMIDSGNLLNNAEPYDKTFLLLTSMPEIVVYSKDGKYIWSQGYSTI</sequence>
<dbReference type="RefSeq" id="XP_020431141.1">
    <property type="nucleotide sequence ID" value="XM_020579302.1"/>
</dbReference>
<gene>
    <name evidence="1" type="ORF">PPL_08486</name>
</gene>
<name>D3BIB8_HETP5</name>
<proteinExistence type="predicted"/>
<dbReference type="AlphaFoldDB" id="D3BIB8"/>
<dbReference type="Gene3D" id="2.90.10.10">
    <property type="entry name" value="Bulb-type lectin domain"/>
    <property type="match status" value="1"/>
</dbReference>
<protein>
    <submittedName>
        <fullName evidence="1">Uncharacterized protein</fullName>
    </submittedName>
</protein>
<dbReference type="InterPro" id="IPR036426">
    <property type="entry name" value="Bulb-type_lectin_dom_sf"/>
</dbReference>
<dbReference type="PROSITE" id="PS50231">
    <property type="entry name" value="RICIN_B_LECTIN"/>
    <property type="match status" value="1"/>
</dbReference>
<dbReference type="EMBL" id="ADBJ01000037">
    <property type="protein sequence ID" value="EFA79018.1"/>
    <property type="molecule type" value="Genomic_DNA"/>
</dbReference>
<dbReference type="InterPro" id="IPR035992">
    <property type="entry name" value="Ricin_B-like_lectins"/>
</dbReference>
<dbReference type="GeneID" id="31363965"/>
<keyword evidence="2" id="KW-1185">Reference proteome</keyword>
<accession>D3BIB8</accession>
<dbReference type="Gene3D" id="2.80.10.50">
    <property type="match status" value="1"/>
</dbReference>
<comment type="caution">
    <text evidence="1">The sequence shown here is derived from an EMBL/GenBank/DDBJ whole genome shotgun (WGS) entry which is preliminary data.</text>
</comment>
<organism evidence="1 2">
    <name type="scientific">Heterostelium pallidum (strain ATCC 26659 / Pp 5 / PN500)</name>
    <name type="common">Cellular slime mold</name>
    <name type="synonym">Polysphondylium pallidum</name>
    <dbReference type="NCBI Taxonomy" id="670386"/>
    <lineage>
        <taxon>Eukaryota</taxon>
        <taxon>Amoebozoa</taxon>
        <taxon>Evosea</taxon>
        <taxon>Eumycetozoa</taxon>
        <taxon>Dictyostelia</taxon>
        <taxon>Acytosteliales</taxon>
        <taxon>Acytosteliaceae</taxon>
        <taxon>Heterostelium</taxon>
    </lineage>
</organism>
<dbReference type="InParanoid" id="D3BIB8"/>
<dbReference type="SUPFAM" id="SSF51110">
    <property type="entry name" value="alpha-D-mannose-specific plant lectins"/>
    <property type="match status" value="1"/>
</dbReference>